<accession>A0A2Y9AUP9</accession>
<dbReference type="Pfam" id="PF00296">
    <property type="entry name" value="Bac_luciferase"/>
    <property type="match status" value="1"/>
</dbReference>
<name>A0A2Y9AUP9_9MICO</name>
<dbReference type="GO" id="GO:0016705">
    <property type="term" value="F:oxidoreductase activity, acting on paired donors, with incorporation or reduction of molecular oxygen"/>
    <property type="evidence" value="ECO:0007669"/>
    <property type="project" value="InterPro"/>
</dbReference>
<dbReference type="GO" id="GO:0005829">
    <property type="term" value="C:cytosol"/>
    <property type="evidence" value="ECO:0007669"/>
    <property type="project" value="TreeGrafter"/>
</dbReference>
<reference evidence="3 4" key="1">
    <citation type="submission" date="2016-10" db="EMBL/GenBank/DDBJ databases">
        <authorList>
            <person name="Cai Z."/>
        </authorList>
    </citation>
    <scope>NUCLEOTIDE SEQUENCE [LARGE SCALE GENOMIC DNA]</scope>
    <source>
        <strain evidence="3 4">CGMCC 1.10826</strain>
    </source>
</reference>
<dbReference type="InterPro" id="IPR011251">
    <property type="entry name" value="Luciferase-like_dom"/>
</dbReference>
<dbReference type="Proteomes" id="UP000250222">
    <property type="component" value="Unassembled WGS sequence"/>
</dbReference>
<dbReference type="OrthoDB" id="9780518at2"/>
<sequence>MTRLRLSLLDRSRTRLGEDHAVALRATVERAERAEELGYHRFWVAEHHAVPGIASGAPAVLAAAVAERTSRIRVGSGGVMLPNHRPIVVAEQFAMLEALHPGRIDLGVGRSLGFTAPVREALGTTRYPPEDFAADLTALRGYLTGRGPVTAMPVVAGPPPLFVLATGNGLEVAARAGLPVVVGGPALTDDDGAIARYRREFRPGESCPEPYVVISLEVMVARTTTHARNLLLPEAWAMAESRTSGAFPPLEPVEAVRERQPTDKQRATIAAFLSSALYGTPTAVGVSLAALAERTGADEVMVSTSTYDREELAHADAALTEAVNAA</sequence>
<protein>
    <submittedName>
        <fullName evidence="3">Luciferase family oxidoreductase, group 1</fullName>
    </submittedName>
</protein>
<comment type="similarity">
    <text evidence="1">To bacterial alkanal monooxygenase alpha and beta chains.</text>
</comment>
<dbReference type="RefSeq" id="WP_110853869.1">
    <property type="nucleotide sequence ID" value="NZ_QKLZ01000022.1"/>
</dbReference>
<feature type="domain" description="Luciferase-like" evidence="2">
    <location>
        <begin position="13"/>
        <end position="298"/>
    </location>
</feature>
<evidence type="ECO:0000256" key="1">
    <source>
        <dbReference type="ARBA" id="ARBA00007789"/>
    </source>
</evidence>
<keyword evidence="4" id="KW-1185">Reference proteome</keyword>
<organism evidence="3 4">
    <name type="scientific">Georgenia satyanarayanai</name>
    <dbReference type="NCBI Taxonomy" id="860221"/>
    <lineage>
        <taxon>Bacteria</taxon>
        <taxon>Bacillati</taxon>
        <taxon>Actinomycetota</taxon>
        <taxon>Actinomycetes</taxon>
        <taxon>Micrococcales</taxon>
        <taxon>Bogoriellaceae</taxon>
        <taxon>Georgenia</taxon>
    </lineage>
</organism>
<dbReference type="InterPro" id="IPR036661">
    <property type="entry name" value="Luciferase-like_sf"/>
</dbReference>
<gene>
    <name evidence="3" type="ORF">SAMN05216184_1226</name>
</gene>
<dbReference type="Gene3D" id="3.20.20.30">
    <property type="entry name" value="Luciferase-like domain"/>
    <property type="match status" value="1"/>
</dbReference>
<dbReference type="InterPro" id="IPR050766">
    <property type="entry name" value="Bact_Lucif_Oxidored"/>
</dbReference>
<dbReference type="PANTHER" id="PTHR30137:SF6">
    <property type="entry name" value="LUCIFERASE-LIKE MONOOXYGENASE"/>
    <property type="match status" value="1"/>
</dbReference>
<evidence type="ECO:0000259" key="2">
    <source>
        <dbReference type="Pfam" id="PF00296"/>
    </source>
</evidence>
<dbReference type="AlphaFoldDB" id="A0A2Y9AUP9"/>
<dbReference type="InterPro" id="IPR019949">
    <property type="entry name" value="CmoO-like"/>
</dbReference>
<evidence type="ECO:0000313" key="4">
    <source>
        <dbReference type="Proteomes" id="UP000250222"/>
    </source>
</evidence>
<dbReference type="SUPFAM" id="SSF51679">
    <property type="entry name" value="Bacterial luciferase-like"/>
    <property type="match status" value="1"/>
</dbReference>
<dbReference type="PANTHER" id="PTHR30137">
    <property type="entry name" value="LUCIFERASE-LIKE MONOOXYGENASE"/>
    <property type="match status" value="1"/>
</dbReference>
<dbReference type="NCBIfam" id="TIGR03558">
    <property type="entry name" value="oxido_grp_1"/>
    <property type="match status" value="1"/>
</dbReference>
<proteinExistence type="predicted"/>
<dbReference type="EMBL" id="UETB01000022">
    <property type="protein sequence ID" value="SSA47088.1"/>
    <property type="molecule type" value="Genomic_DNA"/>
</dbReference>
<evidence type="ECO:0000313" key="3">
    <source>
        <dbReference type="EMBL" id="SSA47088.1"/>
    </source>
</evidence>